<evidence type="ECO:0000313" key="1">
    <source>
        <dbReference type="EMBL" id="KAI4343508.1"/>
    </source>
</evidence>
<dbReference type="Proteomes" id="UP000828941">
    <property type="component" value="Chromosome 5"/>
</dbReference>
<evidence type="ECO:0000313" key="2">
    <source>
        <dbReference type="Proteomes" id="UP000828941"/>
    </source>
</evidence>
<name>A0ACB9P419_BAUVA</name>
<dbReference type="EMBL" id="CM039430">
    <property type="protein sequence ID" value="KAI4343508.1"/>
    <property type="molecule type" value="Genomic_DNA"/>
</dbReference>
<proteinExistence type="predicted"/>
<comment type="caution">
    <text evidence="1">The sequence shown here is derived from an EMBL/GenBank/DDBJ whole genome shotgun (WGS) entry which is preliminary data.</text>
</comment>
<protein>
    <submittedName>
        <fullName evidence="1">Uncharacterized protein</fullName>
    </submittedName>
</protein>
<sequence>MQGCHIADMINQLSGYGIRTREESGAVNRGAPPGRPISVDDKNLSPAKHNKSALLDQFLGFTSLSSVSISSFRSLYPSSQASNWDCGHCLIISKNCLYPFDKTCKFHFYRLVVQFTNLVN</sequence>
<keyword evidence="2" id="KW-1185">Reference proteome</keyword>
<reference evidence="1 2" key="1">
    <citation type="journal article" date="2022" name="DNA Res.">
        <title>Chromosomal-level genome assembly of the orchid tree Bauhinia variegata (Leguminosae; Cercidoideae) supports the allotetraploid origin hypothesis of Bauhinia.</title>
        <authorList>
            <person name="Zhong Y."/>
            <person name="Chen Y."/>
            <person name="Zheng D."/>
            <person name="Pang J."/>
            <person name="Liu Y."/>
            <person name="Luo S."/>
            <person name="Meng S."/>
            <person name="Qian L."/>
            <person name="Wei D."/>
            <person name="Dai S."/>
            <person name="Zhou R."/>
        </authorList>
    </citation>
    <scope>NUCLEOTIDE SEQUENCE [LARGE SCALE GENOMIC DNA]</scope>
    <source>
        <strain evidence="1">BV-YZ2020</strain>
    </source>
</reference>
<gene>
    <name evidence="1" type="ORF">L6164_010848</name>
</gene>
<organism evidence="1 2">
    <name type="scientific">Bauhinia variegata</name>
    <name type="common">Purple orchid tree</name>
    <name type="synonym">Phanera variegata</name>
    <dbReference type="NCBI Taxonomy" id="167791"/>
    <lineage>
        <taxon>Eukaryota</taxon>
        <taxon>Viridiplantae</taxon>
        <taxon>Streptophyta</taxon>
        <taxon>Embryophyta</taxon>
        <taxon>Tracheophyta</taxon>
        <taxon>Spermatophyta</taxon>
        <taxon>Magnoliopsida</taxon>
        <taxon>eudicotyledons</taxon>
        <taxon>Gunneridae</taxon>
        <taxon>Pentapetalae</taxon>
        <taxon>rosids</taxon>
        <taxon>fabids</taxon>
        <taxon>Fabales</taxon>
        <taxon>Fabaceae</taxon>
        <taxon>Cercidoideae</taxon>
        <taxon>Cercideae</taxon>
        <taxon>Bauhiniinae</taxon>
        <taxon>Bauhinia</taxon>
    </lineage>
</organism>
<accession>A0ACB9P419</accession>